<keyword evidence="1" id="KW-0732">Signal</keyword>
<accession>A0A9D9N1D5</accession>
<dbReference type="EMBL" id="JADIMM010000018">
    <property type="protein sequence ID" value="MBO8456797.1"/>
    <property type="molecule type" value="Genomic_DNA"/>
</dbReference>
<evidence type="ECO:0000313" key="3">
    <source>
        <dbReference type="Proteomes" id="UP000823638"/>
    </source>
</evidence>
<name>A0A9D9N1D5_9SPIR</name>
<dbReference type="AlphaFoldDB" id="A0A9D9N1D5"/>
<feature type="chain" id="PRO_5038736630" evidence="1">
    <location>
        <begin position="23"/>
        <end position="130"/>
    </location>
</feature>
<comment type="caution">
    <text evidence="2">The sequence shown here is derived from an EMBL/GenBank/DDBJ whole genome shotgun (WGS) entry which is preliminary data.</text>
</comment>
<gene>
    <name evidence="2" type="ORF">IAA81_01045</name>
</gene>
<evidence type="ECO:0000313" key="2">
    <source>
        <dbReference type="EMBL" id="MBO8456797.1"/>
    </source>
</evidence>
<feature type="signal peptide" evidence="1">
    <location>
        <begin position="1"/>
        <end position="22"/>
    </location>
</feature>
<sequence length="130" mass="14951">MKKWIFSVAVALALFSIFPVFADESEYYPITVKVEKIYVARDGYRIIYRKSGVDLGEVHIPMDWLKAGGKCEFVNARPWEGYYLVAFYKNGEFSHCRVTAPEYFTTSLWSPAPNGYPAEKFNVETLDLTL</sequence>
<reference evidence="2" key="1">
    <citation type="submission" date="2020-10" db="EMBL/GenBank/DDBJ databases">
        <authorList>
            <person name="Gilroy R."/>
        </authorList>
    </citation>
    <scope>NUCLEOTIDE SEQUENCE</scope>
    <source>
        <strain evidence="2">10532</strain>
    </source>
</reference>
<evidence type="ECO:0000256" key="1">
    <source>
        <dbReference type="SAM" id="SignalP"/>
    </source>
</evidence>
<dbReference type="Proteomes" id="UP000823638">
    <property type="component" value="Unassembled WGS sequence"/>
</dbReference>
<protein>
    <submittedName>
        <fullName evidence="2">Uncharacterized protein</fullName>
    </submittedName>
</protein>
<organism evidence="2 3">
    <name type="scientific">Candidatus Gallitreponema excrementavium</name>
    <dbReference type="NCBI Taxonomy" id="2840840"/>
    <lineage>
        <taxon>Bacteria</taxon>
        <taxon>Pseudomonadati</taxon>
        <taxon>Spirochaetota</taxon>
        <taxon>Spirochaetia</taxon>
        <taxon>Spirochaetales</taxon>
        <taxon>Candidatus Gallitreponema</taxon>
    </lineage>
</organism>
<proteinExistence type="predicted"/>
<reference evidence="2" key="2">
    <citation type="journal article" date="2021" name="PeerJ">
        <title>Extensive microbial diversity within the chicken gut microbiome revealed by metagenomics and culture.</title>
        <authorList>
            <person name="Gilroy R."/>
            <person name="Ravi A."/>
            <person name="Getino M."/>
            <person name="Pursley I."/>
            <person name="Horton D.L."/>
            <person name="Alikhan N.F."/>
            <person name="Baker D."/>
            <person name="Gharbi K."/>
            <person name="Hall N."/>
            <person name="Watson M."/>
            <person name="Adriaenssens E.M."/>
            <person name="Foster-Nyarko E."/>
            <person name="Jarju S."/>
            <person name="Secka A."/>
            <person name="Antonio M."/>
            <person name="Oren A."/>
            <person name="Chaudhuri R.R."/>
            <person name="La Ragione R."/>
            <person name="Hildebrand F."/>
            <person name="Pallen M.J."/>
        </authorList>
    </citation>
    <scope>NUCLEOTIDE SEQUENCE</scope>
    <source>
        <strain evidence="2">10532</strain>
    </source>
</reference>